<dbReference type="PANTHER" id="PTHR11799:SF30">
    <property type="entry name" value="SERUM PARAOXONASE_ARYLESTERASE 2"/>
    <property type="match status" value="1"/>
</dbReference>
<organism evidence="1 2">
    <name type="scientific">Athelia psychrophila</name>
    <dbReference type="NCBI Taxonomy" id="1759441"/>
    <lineage>
        <taxon>Eukaryota</taxon>
        <taxon>Fungi</taxon>
        <taxon>Dikarya</taxon>
        <taxon>Basidiomycota</taxon>
        <taxon>Agaricomycotina</taxon>
        <taxon>Agaricomycetes</taxon>
        <taxon>Agaricomycetidae</taxon>
        <taxon>Atheliales</taxon>
        <taxon>Atheliaceae</taxon>
        <taxon>Athelia</taxon>
    </lineage>
</organism>
<dbReference type="AlphaFoldDB" id="A0A166M9N3"/>
<reference evidence="1 2" key="1">
    <citation type="journal article" date="2016" name="Mol. Biol. Evol.">
        <title>Comparative Genomics of Early-Diverging Mushroom-Forming Fungi Provides Insights into the Origins of Lignocellulose Decay Capabilities.</title>
        <authorList>
            <person name="Nagy L.G."/>
            <person name="Riley R."/>
            <person name="Tritt A."/>
            <person name="Adam C."/>
            <person name="Daum C."/>
            <person name="Floudas D."/>
            <person name="Sun H."/>
            <person name="Yadav J.S."/>
            <person name="Pangilinan J."/>
            <person name="Larsson K.H."/>
            <person name="Matsuura K."/>
            <person name="Barry K."/>
            <person name="Labutti K."/>
            <person name="Kuo R."/>
            <person name="Ohm R.A."/>
            <person name="Bhattacharya S.S."/>
            <person name="Shirouzu T."/>
            <person name="Yoshinaga Y."/>
            <person name="Martin F.M."/>
            <person name="Grigoriev I.V."/>
            <person name="Hibbett D.S."/>
        </authorList>
    </citation>
    <scope>NUCLEOTIDE SEQUENCE [LARGE SCALE GENOMIC DNA]</scope>
    <source>
        <strain evidence="1 2">CBS 109695</strain>
    </source>
</reference>
<gene>
    <name evidence="1" type="ORF">FIBSPDRAFT_822904</name>
</gene>
<proteinExistence type="predicted"/>
<keyword evidence="2" id="KW-1185">Reference proteome</keyword>
<dbReference type="Gene3D" id="2.120.10.30">
    <property type="entry name" value="TolB, C-terminal domain"/>
    <property type="match status" value="1"/>
</dbReference>
<evidence type="ECO:0008006" key="3">
    <source>
        <dbReference type="Google" id="ProtNLM"/>
    </source>
</evidence>
<dbReference type="InterPro" id="IPR011042">
    <property type="entry name" value="6-blade_b-propeller_TolB-like"/>
</dbReference>
<evidence type="ECO:0000313" key="2">
    <source>
        <dbReference type="Proteomes" id="UP000076532"/>
    </source>
</evidence>
<dbReference type="InterPro" id="IPR051288">
    <property type="entry name" value="Serum_paraoxonase/arylesterase"/>
</dbReference>
<protein>
    <recommendedName>
        <fullName evidence="3">Calcium-dependent phosphotriesterase</fullName>
    </recommendedName>
</protein>
<dbReference type="Proteomes" id="UP000076532">
    <property type="component" value="Unassembled WGS sequence"/>
</dbReference>
<name>A0A166M9N3_9AGAM</name>
<dbReference type="EMBL" id="KV417530">
    <property type="protein sequence ID" value="KZP23776.1"/>
    <property type="molecule type" value="Genomic_DNA"/>
</dbReference>
<sequence>MKLQTIFIPVAVLVAIAWRNPYFIGVLRPTALPEAFYSDGDWKTHCTVIKSPADGVPKFEYCEDAIFWDQLSVAGELTNRLIIISCDPGRKSWNTVMGPLREPEPHGGLWLYQPASVNSESEPSPILFEGYPKGHDFHPLGLDITHSRDGSPSDLFVVNHARARSYIEQFVLDPAEPTVAKWVRTVASTYLVAPNGIALTSPTSFYVSNDHLMTRRLPKPLGSILPMMETLLSLPTTWISHITLDESTHSKAEPAFTIDHSFAALGLSFANGIALSPNGRTLAIASSSMMQVHLYDRNPTTNALAFAHTVHVPFAPDNLSYDDEGTLFAAGHPHFPSVIAIAKGQAGAVAPSWVVSISPRVAVHSEATVNLKEYDTRAPVSASAKVPAVLSHVVETTFQSNGTMFGTSTTGLRDSTTGVQYVVGLYDQGMLICKP</sequence>
<dbReference type="OrthoDB" id="5307922at2759"/>
<dbReference type="SUPFAM" id="SSF63829">
    <property type="entry name" value="Calcium-dependent phosphotriesterase"/>
    <property type="match status" value="1"/>
</dbReference>
<dbReference type="PANTHER" id="PTHR11799">
    <property type="entry name" value="PARAOXONASE"/>
    <property type="match status" value="1"/>
</dbReference>
<evidence type="ECO:0000313" key="1">
    <source>
        <dbReference type="EMBL" id="KZP23776.1"/>
    </source>
</evidence>
<accession>A0A166M9N3</accession>